<gene>
    <name evidence="7" type="ORF">DF182_20610</name>
</gene>
<keyword evidence="5" id="KW-0732">Signal</keyword>
<accession>A0A365XS36</accession>
<evidence type="ECO:0000313" key="8">
    <source>
        <dbReference type="Proteomes" id="UP000253410"/>
    </source>
</evidence>
<keyword evidence="2" id="KW-0201">Cytochrome c-type biogenesis</keyword>
<evidence type="ECO:0000256" key="5">
    <source>
        <dbReference type="SAM" id="SignalP"/>
    </source>
</evidence>
<dbReference type="OrthoDB" id="702151at2"/>
<feature type="signal peptide" evidence="5">
    <location>
        <begin position="1"/>
        <end position="25"/>
    </location>
</feature>
<dbReference type="GO" id="GO:0017004">
    <property type="term" value="P:cytochrome complex assembly"/>
    <property type="evidence" value="ECO:0007669"/>
    <property type="project" value="UniProtKB-KW"/>
</dbReference>
<evidence type="ECO:0000256" key="3">
    <source>
        <dbReference type="ARBA" id="ARBA00023157"/>
    </source>
</evidence>
<feature type="chain" id="PRO_5016819363" description="Thioredoxin domain-containing protein" evidence="5">
    <location>
        <begin position="26"/>
        <end position="395"/>
    </location>
</feature>
<evidence type="ECO:0000256" key="1">
    <source>
        <dbReference type="ARBA" id="ARBA00004196"/>
    </source>
</evidence>
<evidence type="ECO:0000313" key="7">
    <source>
        <dbReference type="EMBL" id="RBL88950.1"/>
    </source>
</evidence>
<dbReference type="SUPFAM" id="SSF52833">
    <property type="entry name" value="Thioredoxin-like"/>
    <property type="match status" value="1"/>
</dbReference>
<feature type="domain" description="Thioredoxin" evidence="6">
    <location>
        <begin position="245"/>
        <end position="387"/>
    </location>
</feature>
<dbReference type="PANTHER" id="PTHR42852:SF6">
    <property type="entry name" value="THIOL:DISULFIDE INTERCHANGE PROTEIN DSBE"/>
    <property type="match status" value="1"/>
</dbReference>
<dbReference type="GO" id="GO:0030313">
    <property type="term" value="C:cell envelope"/>
    <property type="evidence" value="ECO:0007669"/>
    <property type="project" value="UniProtKB-SubCell"/>
</dbReference>
<comment type="subcellular location">
    <subcellularLocation>
        <location evidence="1">Cell envelope</location>
    </subcellularLocation>
</comment>
<dbReference type="CDD" id="cd02966">
    <property type="entry name" value="TlpA_like_family"/>
    <property type="match status" value="1"/>
</dbReference>
<keyword evidence="4" id="KW-0676">Redox-active center</keyword>
<evidence type="ECO:0000256" key="4">
    <source>
        <dbReference type="ARBA" id="ARBA00023284"/>
    </source>
</evidence>
<comment type="caution">
    <text evidence="7">The sequence shown here is derived from an EMBL/GenBank/DDBJ whole genome shotgun (WGS) entry which is preliminary data.</text>
</comment>
<dbReference type="GO" id="GO:0016491">
    <property type="term" value="F:oxidoreductase activity"/>
    <property type="evidence" value="ECO:0007669"/>
    <property type="project" value="InterPro"/>
</dbReference>
<dbReference type="EMBL" id="QFFJ01000002">
    <property type="protein sequence ID" value="RBL88950.1"/>
    <property type="molecule type" value="Genomic_DNA"/>
</dbReference>
<dbReference type="Pfam" id="PF00578">
    <property type="entry name" value="AhpC-TSA"/>
    <property type="match status" value="1"/>
</dbReference>
<organism evidence="7 8">
    <name type="scientific">Chitinophaga flava</name>
    <dbReference type="NCBI Taxonomy" id="2259036"/>
    <lineage>
        <taxon>Bacteria</taxon>
        <taxon>Pseudomonadati</taxon>
        <taxon>Bacteroidota</taxon>
        <taxon>Chitinophagia</taxon>
        <taxon>Chitinophagales</taxon>
        <taxon>Chitinophagaceae</taxon>
        <taxon>Chitinophaga</taxon>
    </lineage>
</organism>
<name>A0A365XS36_9BACT</name>
<dbReference type="Proteomes" id="UP000253410">
    <property type="component" value="Unassembled WGS sequence"/>
</dbReference>
<sequence length="395" mass="45271">MKNAMTTLLRAIACLLLVCSLQRFTTVRHFRVTVTVPPGTDFKQLIISYHNGTETVKVKPRPEDKVIMLEGSYNARYATINIFYEQPGLDTMPGGRFWVTEQPAAIHFDNGWQHPVLTNAKNIDNEGGNNYKKWMAPVIREKDAYWEAHSEAIMDINSPERKVFFEKKRAVEDKQLAFVKQYRSTYYALWLFREELMIMGSVVPYGYQGTTVPQLRAFLQANFPEKPEDAFERATILKWLAAREVRTGAMAKDFTTLDIYGNKVTLKDCRGKYVLLNFWASWCKPCVAELPAIKKIHSSYSADHLVVIGISEDKDSSAFLKAVDRYGISWTKIFNKPDISREYAIPGLPCLFLIDPDGKIIYDRDEETPAQTDSLILLQQTLQKLAADQWKQKSL</sequence>
<dbReference type="InterPro" id="IPR000866">
    <property type="entry name" value="AhpC/TSA"/>
</dbReference>
<dbReference type="GO" id="GO:0016209">
    <property type="term" value="F:antioxidant activity"/>
    <property type="evidence" value="ECO:0007669"/>
    <property type="project" value="InterPro"/>
</dbReference>
<dbReference type="Gene3D" id="3.40.30.10">
    <property type="entry name" value="Glutaredoxin"/>
    <property type="match status" value="1"/>
</dbReference>
<dbReference type="InterPro" id="IPR036249">
    <property type="entry name" value="Thioredoxin-like_sf"/>
</dbReference>
<evidence type="ECO:0000259" key="6">
    <source>
        <dbReference type="PROSITE" id="PS51352"/>
    </source>
</evidence>
<dbReference type="PANTHER" id="PTHR42852">
    <property type="entry name" value="THIOL:DISULFIDE INTERCHANGE PROTEIN DSBE"/>
    <property type="match status" value="1"/>
</dbReference>
<keyword evidence="3" id="KW-1015">Disulfide bond</keyword>
<dbReference type="AlphaFoldDB" id="A0A365XS36"/>
<protein>
    <recommendedName>
        <fullName evidence="6">Thioredoxin domain-containing protein</fullName>
    </recommendedName>
</protein>
<dbReference type="PROSITE" id="PS51352">
    <property type="entry name" value="THIOREDOXIN_2"/>
    <property type="match status" value="1"/>
</dbReference>
<proteinExistence type="predicted"/>
<reference evidence="7 8" key="1">
    <citation type="submission" date="2018-05" db="EMBL/GenBank/DDBJ databases">
        <title>Chitinophaga sp. K3CV102501T nov., isolated from isolated from a monsoon evergreen broad-leaved forest soil.</title>
        <authorList>
            <person name="Lv Y."/>
        </authorList>
    </citation>
    <scope>NUCLEOTIDE SEQUENCE [LARGE SCALE GENOMIC DNA]</scope>
    <source>
        <strain evidence="7 8">GDMCC 1.1325</strain>
    </source>
</reference>
<keyword evidence="8" id="KW-1185">Reference proteome</keyword>
<dbReference type="InterPro" id="IPR050553">
    <property type="entry name" value="Thioredoxin_ResA/DsbE_sf"/>
</dbReference>
<dbReference type="InterPro" id="IPR013766">
    <property type="entry name" value="Thioredoxin_domain"/>
</dbReference>
<evidence type="ECO:0000256" key="2">
    <source>
        <dbReference type="ARBA" id="ARBA00022748"/>
    </source>
</evidence>